<feature type="region of interest" description="Disordered" evidence="1">
    <location>
        <begin position="127"/>
        <end position="149"/>
    </location>
</feature>
<evidence type="ECO:0000256" key="1">
    <source>
        <dbReference type="SAM" id="MobiDB-lite"/>
    </source>
</evidence>
<protein>
    <submittedName>
        <fullName evidence="2">Uncharacterized protein</fullName>
    </submittedName>
</protein>
<name>A0A2H3JSN5_WOLCO</name>
<dbReference type="EMBL" id="KB468157">
    <property type="protein sequence ID" value="PCH44495.1"/>
    <property type="molecule type" value="Genomic_DNA"/>
</dbReference>
<gene>
    <name evidence="2" type="ORF">WOLCODRAFT_154540</name>
</gene>
<proteinExistence type="predicted"/>
<sequence>MPPPGDLDIASGESGQALAPRRRVCGGISRWGHPAARVADGPIRDNSPHLRQRRRVREHAEERARVTTQALEPTLTAWMRRMERWRTLRGMGRRVVAAGASHGFVPVASGRARRTKQRRRAIRGEWPVGTRERLRSGTELGGADSLNSA</sequence>
<feature type="region of interest" description="Disordered" evidence="1">
    <location>
        <begin position="36"/>
        <end position="65"/>
    </location>
</feature>
<accession>A0A2H3JSN5</accession>
<keyword evidence="3" id="KW-1185">Reference proteome</keyword>
<reference evidence="2 3" key="1">
    <citation type="journal article" date="2012" name="Science">
        <title>The Paleozoic origin of enzymatic lignin decomposition reconstructed from 31 fungal genomes.</title>
        <authorList>
            <person name="Floudas D."/>
            <person name="Binder M."/>
            <person name="Riley R."/>
            <person name="Barry K."/>
            <person name="Blanchette R.A."/>
            <person name="Henrissat B."/>
            <person name="Martinez A.T."/>
            <person name="Otillar R."/>
            <person name="Spatafora J.W."/>
            <person name="Yadav J.S."/>
            <person name="Aerts A."/>
            <person name="Benoit I."/>
            <person name="Boyd A."/>
            <person name="Carlson A."/>
            <person name="Copeland A."/>
            <person name="Coutinho P.M."/>
            <person name="de Vries R.P."/>
            <person name="Ferreira P."/>
            <person name="Findley K."/>
            <person name="Foster B."/>
            <person name="Gaskell J."/>
            <person name="Glotzer D."/>
            <person name="Gorecki P."/>
            <person name="Heitman J."/>
            <person name="Hesse C."/>
            <person name="Hori C."/>
            <person name="Igarashi K."/>
            <person name="Jurgens J.A."/>
            <person name="Kallen N."/>
            <person name="Kersten P."/>
            <person name="Kohler A."/>
            <person name="Kuees U."/>
            <person name="Kumar T.K.A."/>
            <person name="Kuo A."/>
            <person name="LaButti K."/>
            <person name="Larrondo L.F."/>
            <person name="Lindquist E."/>
            <person name="Ling A."/>
            <person name="Lombard V."/>
            <person name="Lucas S."/>
            <person name="Lundell T."/>
            <person name="Martin R."/>
            <person name="McLaughlin D.J."/>
            <person name="Morgenstern I."/>
            <person name="Morin E."/>
            <person name="Murat C."/>
            <person name="Nagy L.G."/>
            <person name="Nolan M."/>
            <person name="Ohm R.A."/>
            <person name="Patyshakuliyeva A."/>
            <person name="Rokas A."/>
            <person name="Ruiz-Duenas F.J."/>
            <person name="Sabat G."/>
            <person name="Salamov A."/>
            <person name="Samejima M."/>
            <person name="Schmutz J."/>
            <person name="Slot J.C."/>
            <person name="St John F."/>
            <person name="Stenlid J."/>
            <person name="Sun H."/>
            <person name="Sun S."/>
            <person name="Syed K."/>
            <person name="Tsang A."/>
            <person name="Wiebenga A."/>
            <person name="Young D."/>
            <person name="Pisabarro A."/>
            <person name="Eastwood D.C."/>
            <person name="Martin F."/>
            <person name="Cullen D."/>
            <person name="Grigoriev I.V."/>
            <person name="Hibbett D.S."/>
        </authorList>
    </citation>
    <scope>NUCLEOTIDE SEQUENCE [LARGE SCALE GENOMIC DNA]</scope>
    <source>
        <strain evidence="2 3">MD-104</strain>
    </source>
</reference>
<dbReference type="AlphaFoldDB" id="A0A2H3JSN5"/>
<evidence type="ECO:0000313" key="3">
    <source>
        <dbReference type="Proteomes" id="UP000218811"/>
    </source>
</evidence>
<evidence type="ECO:0000313" key="2">
    <source>
        <dbReference type="EMBL" id="PCH44495.1"/>
    </source>
</evidence>
<dbReference type="Proteomes" id="UP000218811">
    <property type="component" value="Unassembled WGS sequence"/>
</dbReference>
<organism evidence="2 3">
    <name type="scientific">Wolfiporia cocos (strain MD-104)</name>
    <name type="common">Brown rot fungus</name>
    <dbReference type="NCBI Taxonomy" id="742152"/>
    <lineage>
        <taxon>Eukaryota</taxon>
        <taxon>Fungi</taxon>
        <taxon>Dikarya</taxon>
        <taxon>Basidiomycota</taxon>
        <taxon>Agaricomycotina</taxon>
        <taxon>Agaricomycetes</taxon>
        <taxon>Polyporales</taxon>
        <taxon>Phaeolaceae</taxon>
        <taxon>Wolfiporia</taxon>
    </lineage>
</organism>